<feature type="non-terminal residue" evidence="2">
    <location>
        <position position="69"/>
    </location>
</feature>
<dbReference type="Proteomes" id="UP001228049">
    <property type="component" value="Unassembled WGS sequence"/>
</dbReference>
<sequence>TGSPGSLSCMAKRDMINKAAIQMYGAGADFTFLWLSVMTVKMGALGGVLICSQRGLPKAQLLSSAPVSR</sequence>
<organism evidence="2 3">
    <name type="scientific">Dissostichus eleginoides</name>
    <name type="common">Patagonian toothfish</name>
    <name type="synonym">Dissostichus amissus</name>
    <dbReference type="NCBI Taxonomy" id="100907"/>
    <lineage>
        <taxon>Eukaryota</taxon>
        <taxon>Metazoa</taxon>
        <taxon>Chordata</taxon>
        <taxon>Craniata</taxon>
        <taxon>Vertebrata</taxon>
        <taxon>Euteleostomi</taxon>
        <taxon>Actinopterygii</taxon>
        <taxon>Neopterygii</taxon>
        <taxon>Teleostei</taxon>
        <taxon>Neoteleostei</taxon>
        <taxon>Acanthomorphata</taxon>
        <taxon>Eupercaria</taxon>
        <taxon>Perciformes</taxon>
        <taxon>Notothenioidei</taxon>
        <taxon>Nototheniidae</taxon>
        <taxon>Dissostichus</taxon>
    </lineage>
</organism>
<keyword evidence="1" id="KW-1133">Transmembrane helix</keyword>
<evidence type="ECO:0000313" key="2">
    <source>
        <dbReference type="EMBL" id="KAK1886486.1"/>
    </source>
</evidence>
<dbReference type="EMBL" id="JASDAP010000020">
    <property type="protein sequence ID" value="KAK1886486.1"/>
    <property type="molecule type" value="Genomic_DNA"/>
</dbReference>
<feature type="transmembrane region" description="Helical" evidence="1">
    <location>
        <begin position="32"/>
        <end position="51"/>
    </location>
</feature>
<proteinExistence type="predicted"/>
<accession>A0AAD9BPA6</accession>
<keyword evidence="3" id="KW-1185">Reference proteome</keyword>
<feature type="non-terminal residue" evidence="2">
    <location>
        <position position="1"/>
    </location>
</feature>
<evidence type="ECO:0000313" key="3">
    <source>
        <dbReference type="Proteomes" id="UP001228049"/>
    </source>
</evidence>
<protein>
    <submittedName>
        <fullName evidence="2">Metal transporter Nramp2</fullName>
    </submittedName>
</protein>
<dbReference type="AlphaFoldDB" id="A0AAD9BPA6"/>
<reference evidence="2" key="1">
    <citation type="submission" date="2023-04" db="EMBL/GenBank/DDBJ databases">
        <title>Chromosome-level genome of Chaenocephalus aceratus.</title>
        <authorList>
            <person name="Park H."/>
        </authorList>
    </citation>
    <scope>NUCLEOTIDE SEQUENCE</scope>
    <source>
        <strain evidence="2">DE</strain>
        <tissue evidence="2">Muscle</tissue>
    </source>
</reference>
<evidence type="ECO:0000256" key="1">
    <source>
        <dbReference type="SAM" id="Phobius"/>
    </source>
</evidence>
<keyword evidence="1" id="KW-0472">Membrane</keyword>
<name>A0AAD9BPA6_DISEL</name>
<comment type="caution">
    <text evidence="2">The sequence shown here is derived from an EMBL/GenBank/DDBJ whole genome shotgun (WGS) entry which is preliminary data.</text>
</comment>
<keyword evidence="1" id="KW-0812">Transmembrane</keyword>
<gene>
    <name evidence="2" type="ORF">KUDE01_030201</name>
</gene>